<feature type="domain" description="Glycosyl hydrolase family 13 catalytic" evidence="2">
    <location>
        <begin position="13"/>
        <end position="419"/>
    </location>
</feature>
<accession>A0ABR2KX71</accession>
<dbReference type="Gene3D" id="3.20.20.80">
    <property type="entry name" value="Glycosidases"/>
    <property type="match status" value="1"/>
</dbReference>
<comment type="caution">
    <text evidence="3">The sequence shown here is derived from an EMBL/GenBank/DDBJ whole genome shotgun (WGS) entry which is preliminary data.</text>
</comment>
<evidence type="ECO:0000259" key="2">
    <source>
        <dbReference type="SMART" id="SM00642"/>
    </source>
</evidence>
<reference evidence="3 4" key="1">
    <citation type="submission" date="2024-04" db="EMBL/GenBank/DDBJ databases">
        <title>Tritrichomonas musculus Genome.</title>
        <authorList>
            <person name="Alves-Ferreira E."/>
            <person name="Grigg M."/>
            <person name="Lorenzi H."/>
            <person name="Galac M."/>
        </authorList>
    </citation>
    <scope>NUCLEOTIDE SEQUENCE [LARGE SCALE GENOMIC DNA]</scope>
    <source>
        <strain evidence="3 4">EAF2021</strain>
    </source>
</reference>
<organism evidence="3 4">
    <name type="scientific">Tritrichomonas musculus</name>
    <dbReference type="NCBI Taxonomy" id="1915356"/>
    <lineage>
        <taxon>Eukaryota</taxon>
        <taxon>Metamonada</taxon>
        <taxon>Parabasalia</taxon>
        <taxon>Tritrichomonadida</taxon>
        <taxon>Tritrichomonadidae</taxon>
        <taxon>Tritrichomonas</taxon>
    </lineage>
</organism>
<proteinExistence type="predicted"/>
<dbReference type="Gene3D" id="3.90.400.10">
    <property type="entry name" value="Oligo-1,6-glucosidase, Domain 2"/>
    <property type="match status" value="1"/>
</dbReference>
<dbReference type="PANTHER" id="PTHR10357">
    <property type="entry name" value="ALPHA-AMYLASE FAMILY MEMBER"/>
    <property type="match status" value="1"/>
</dbReference>
<dbReference type="InterPro" id="IPR045857">
    <property type="entry name" value="O16G_dom_2"/>
</dbReference>
<protein>
    <recommendedName>
        <fullName evidence="2">Glycosyl hydrolase family 13 catalytic domain-containing protein</fullName>
    </recommendedName>
</protein>
<dbReference type="NCBIfam" id="NF008183">
    <property type="entry name" value="PRK10933.1"/>
    <property type="match status" value="1"/>
</dbReference>
<dbReference type="Gene3D" id="2.60.40.1180">
    <property type="entry name" value="Golgi alpha-mannosidase II"/>
    <property type="match status" value="1"/>
</dbReference>
<dbReference type="InterPro" id="IPR006047">
    <property type="entry name" value="GH13_cat_dom"/>
</dbReference>
<sequence length="556" mass="64770">MDKAWWKEAVVYQIYPRSFQDTTGNGIGDLKGITKRLDYLKELGINVVWLSPVYQSPNDDNGYDISDYRDIMTEFGTMADWDEMLKGMHERGIKLIMDLVVNHTSDEHHWFKESQQSKDNPKRDYYIWRDGKAPGVPPNNWTSYFSGSAWEYSKTTDQYYLHLFSKKQPDLNWENPQLRREIYDMMDFWFKKGIDGFRMDAISLISKDPSLPDGKVTGIIVGAENYVNGPNVHQFLQEMNKEVLSKYDCMTVGECPGVTIEDAIRYTGSNRHELSMLFQFDLEKADSGEGSKFHLKPFDFLKYKTIQTHWQKGVEGKAWNSLFLSNHDQPRPITRYGNPSPEYRKTSAKMLATMNHTLQGTPYIYQGEELGMTNVPFADISEFQDLETLNFWREHVETGKMDKEEALKAFRWVGRDNARTPMQWDDSENAGFSTGKPWLKVNPNYKTINADESLKDPDSIFHYYQKLIQLRHQYEIIVYGTYDEFFHEDPHLFVYTRTLGNQKLFVALNFSKETPKLLIPEGLDLSNAKLLISNYENTDSVPSSLRPYEAVVYLKQ</sequence>
<evidence type="ECO:0000313" key="4">
    <source>
        <dbReference type="Proteomes" id="UP001470230"/>
    </source>
</evidence>
<dbReference type="SMART" id="SM00642">
    <property type="entry name" value="Aamy"/>
    <property type="match status" value="1"/>
</dbReference>
<dbReference type="PANTHER" id="PTHR10357:SF184">
    <property type="entry name" value="OLIGO-1,6-GLUCOSIDASE 1"/>
    <property type="match status" value="1"/>
</dbReference>
<dbReference type="Pfam" id="PF00128">
    <property type="entry name" value="Alpha-amylase"/>
    <property type="match status" value="1"/>
</dbReference>
<evidence type="ECO:0000256" key="1">
    <source>
        <dbReference type="ARBA" id="ARBA00022801"/>
    </source>
</evidence>
<dbReference type="InterPro" id="IPR017853">
    <property type="entry name" value="GH"/>
</dbReference>
<evidence type="ECO:0000313" key="3">
    <source>
        <dbReference type="EMBL" id="KAK8895690.1"/>
    </source>
</evidence>
<gene>
    <name evidence="3" type="ORF">M9Y10_013574</name>
</gene>
<dbReference type="SUPFAM" id="SSF51011">
    <property type="entry name" value="Glycosyl hydrolase domain"/>
    <property type="match status" value="1"/>
</dbReference>
<name>A0ABR2KX71_9EUKA</name>
<dbReference type="EMBL" id="JAPFFF010000002">
    <property type="protein sequence ID" value="KAK8895690.1"/>
    <property type="molecule type" value="Genomic_DNA"/>
</dbReference>
<dbReference type="CDD" id="cd11333">
    <property type="entry name" value="AmyAc_SI_OligoGlu_DGase"/>
    <property type="match status" value="1"/>
</dbReference>
<dbReference type="SUPFAM" id="SSF51445">
    <property type="entry name" value="(Trans)glycosidases"/>
    <property type="match status" value="1"/>
</dbReference>
<dbReference type="InterPro" id="IPR013780">
    <property type="entry name" value="Glyco_hydro_b"/>
</dbReference>
<keyword evidence="1" id="KW-0378">Hydrolase</keyword>
<dbReference type="Proteomes" id="UP001470230">
    <property type="component" value="Unassembled WGS sequence"/>
</dbReference>
<keyword evidence="4" id="KW-1185">Reference proteome</keyword>